<keyword evidence="12" id="KW-1185">Reference proteome</keyword>
<name>A0A7C9J465_9ACTN</name>
<feature type="compositionally biased region" description="Low complexity" evidence="8">
    <location>
        <begin position="400"/>
        <end position="413"/>
    </location>
</feature>
<evidence type="ECO:0000313" key="12">
    <source>
        <dbReference type="Proteomes" id="UP000479526"/>
    </source>
</evidence>
<reference evidence="11 12" key="1">
    <citation type="submission" date="2020-01" db="EMBL/GenBank/DDBJ databases">
        <title>Herbidospora sp. NEAU-GS84 nov., a novel actinomycete isolated from soil.</title>
        <authorList>
            <person name="Han L."/>
        </authorList>
    </citation>
    <scope>NUCLEOTIDE SEQUENCE [LARGE SCALE GENOMIC DNA]</scope>
    <source>
        <strain evidence="11 12">NEAU-GS84</strain>
    </source>
</reference>
<evidence type="ECO:0000313" key="11">
    <source>
        <dbReference type="EMBL" id="NAS23320.1"/>
    </source>
</evidence>
<feature type="binding site" evidence="7">
    <location>
        <position position="44"/>
    </location>
    <ligand>
        <name>ATP</name>
        <dbReference type="ChEBI" id="CHEBI:30616"/>
    </ligand>
</feature>
<dbReference type="PROSITE" id="PS00108">
    <property type="entry name" value="PROTEIN_KINASE_ST"/>
    <property type="match status" value="1"/>
</dbReference>
<feature type="region of interest" description="Disordered" evidence="8">
    <location>
        <begin position="715"/>
        <end position="759"/>
    </location>
</feature>
<dbReference type="GO" id="GO:0005524">
    <property type="term" value="F:ATP binding"/>
    <property type="evidence" value="ECO:0007669"/>
    <property type="project" value="UniProtKB-UniRule"/>
</dbReference>
<dbReference type="Gene3D" id="3.30.200.20">
    <property type="entry name" value="Phosphorylase Kinase, domain 1"/>
    <property type="match status" value="1"/>
</dbReference>
<keyword evidence="9" id="KW-0812">Transmembrane</keyword>
<keyword evidence="5 11" id="KW-0418">Kinase</keyword>
<evidence type="ECO:0000256" key="7">
    <source>
        <dbReference type="PROSITE-ProRule" id="PRU10141"/>
    </source>
</evidence>
<dbReference type="InterPro" id="IPR008271">
    <property type="entry name" value="Ser/Thr_kinase_AS"/>
</dbReference>
<dbReference type="EC" id="2.7.11.1" evidence="1"/>
<evidence type="ECO:0000256" key="5">
    <source>
        <dbReference type="ARBA" id="ARBA00022777"/>
    </source>
</evidence>
<keyword evidence="4 7" id="KW-0547">Nucleotide-binding</keyword>
<dbReference type="PANTHER" id="PTHR43289:SF6">
    <property type="entry name" value="SERINE_THREONINE-PROTEIN KINASE NEKL-3"/>
    <property type="match status" value="1"/>
</dbReference>
<dbReference type="CDD" id="cd14014">
    <property type="entry name" value="STKc_PknB_like"/>
    <property type="match status" value="1"/>
</dbReference>
<dbReference type="SUPFAM" id="SSF56112">
    <property type="entry name" value="Protein kinase-like (PK-like)"/>
    <property type="match status" value="1"/>
</dbReference>
<evidence type="ECO:0000256" key="3">
    <source>
        <dbReference type="ARBA" id="ARBA00022679"/>
    </source>
</evidence>
<keyword evidence="3" id="KW-0808">Transferase</keyword>
<accession>A0A7C9J465</accession>
<evidence type="ECO:0000256" key="1">
    <source>
        <dbReference type="ARBA" id="ARBA00012513"/>
    </source>
</evidence>
<keyword evidence="2" id="KW-0723">Serine/threonine-protein kinase</keyword>
<feature type="compositionally biased region" description="Acidic residues" evidence="8">
    <location>
        <begin position="389"/>
        <end position="399"/>
    </location>
</feature>
<dbReference type="Gene3D" id="1.10.510.10">
    <property type="entry name" value="Transferase(Phosphotransferase) domain 1"/>
    <property type="match status" value="1"/>
</dbReference>
<dbReference type="PANTHER" id="PTHR43289">
    <property type="entry name" value="MITOGEN-ACTIVATED PROTEIN KINASE KINASE KINASE 20-RELATED"/>
    <property type="match status" value="1"/>
</dbReference>
<feature type="compositionally biased region" description="Low complexity" evidence="8">
    <location>
        <begin position="357"/>
        <end position="367"/>
    </location>
</feature>
<evidence type="ECO:0000256" key="6">
    <source>
        <dbReference type="ARBA" id="ARBA00022840"/>
    </source>
</evidence>
<dbReference type="EMBL" id="WXEW01000004">
    <property type="protein sequence ID" value="NAS23320.1"/>
    <property type="molecule type" value="Genomic_DNA"/>
</dbReference>
<organism evidence="11 12">
    <name type="scientific">Herbidospora solisilvae</name>
    <dbReference type="NCBI Taxonomy" id="2696284"/>
    <lineage>
        <taxon>Bacteria</taxon>
        <taxon>Bacillati</taxon>
        <taxon>Actinomycetota</taxon>
        <taxon>Actinomycetes</taxon>
        <taxon>Streptosporangiales</taxon>
        <taxon>Streptosporangiaceae</taxon>
        <taxon>Herbidospora</taxon>
    </lineage>
</organism>
<keyword evidence="9" id="KW-0472">Membrane</keyword>
<gene>
    <name evidence="11" type="ORF">GT755_16650</name>
</gene>
<feature type="compositionally biased region" description="Polar residues" evidence="8">
    <location>
        <begin position="516"/>
        <end position="527"/>
    </location>
</feature>
<dbReference type="InterPro" id="IPR017441">
    <property type="entry name" value="Protein_kinase_ATP_BS"/>
</dbReference>
<feature type="region of interest" description="Disordered" evidence="8">
    <location>
        <begin position="516"/>
        <end position="537"/>
    </location>
</feature>
<feature type="domain" description="Protein kinase" evidence="10">
    <location>
        <begin position="15"/>
        <end position="264"/>
    </location>
</feature>
<feature type="region of interest" description="Disordered" evidence="8">
    <location>
        <begin position="348"/>
        <end position="413"/>
    </location>
</feature>
<dbReference type="Pfam" id="PF00069">
    <property type="entry name" value="Pkinase"/>
    <property type="match status" value="1"/>
</dbReference>
<dbReference type="InterPro" id="IPR000719">
    <property type="entry name" value="Prot_kinase_dom"/>
</dbReference>
<evidence type="ECO:0000256" key="8">
    <source>
        <dbReference type="SAM" id="MobiDB-lite"/>
    </source>
</evidence>
<dbReference type="PROSITE" id="PS00107">
    <property type="entry name" value="PROTEIN_KINASE_ATP"/>
    <property type="match status" value="1"/>
</dbReference>
<dbReference type="Proteomes" id="UP000479526">
    <property type="component" value="Unassembled WGS sequence"/>
</dbReference>
<dbReference type="GO" id="GO:0004674">
    <property type="term" value="F:protein serine/threonine kinase activity"/>
    <property type="evidence" value="ECO:0007669"/>
    <property type="project" value="UniProtKB-KW"/>
</dbReference>
<evidence type="ECO:0000256" key="4">
    <source>
        <dbReference type="ARBA" id="ARBA00022741"/>
    </source>
</evidence>
<protein>
    <recommendedName>
        <fullName evidence="1">non-specific serine/threonine protein kinase</fullName>
        <ecNumber evidence="1">2.7.11.1</ecNumber>
    </recommendedName>
</protein>
<dbReference type="PROSITE" id="PS50011">
    <property type="entry name" value="PROTEIN_KINASE_DOM"/>
    <property type="match status" value="1"/>
</dbReference>
<keyword evidence="6 7" id="KW-0067">ATP-binding</keyword>
<feature type="transmembrane region" description="Helical" evidence="9">
    <location>
        <begin position="321"/>
        <end position="343"/>
    </location>
</feature>
<proteinExistence type="predicted"/>
<comment type="caution">
    <text evidence="11">The sequence shown here is derived from an EMBL/GenBank/DDBJ whole genome shotgun (WGS) entry which is preliminary data.</text>
</comment>
<keyword evidence="9" id="KW-1133">Transmembrane helix</keyword>
<dbReference type="AlphaFoldDB" id="A0A7C9J465"/>
<sequence>MEGASQLSTWTVPGYREVRELGAGGGGRVVLATYETTGAYVAIKYLSETLRRDPGFLASFQREARLMVELENPNVVRLYEYVQSPQGDAAIVMELVDGVSLRSILAEHGNTSPEAALVVLKGSLLGLSAAHAHGVVHRDYKPENVLVQADGTSKLADFGIASHVGEAGQATGTPSYMAPEQWAGNPASPATDVYAATCVFFECLTGHRPYHSLDVGTLRRQHQGAPIPTMEVPGSVRALVGRGMAKDPMARPPTADQFVADLELAALAAYGRDWEERGRRHLAELATLMALMFPLAKPSSPTPQVNTSLARTILSQRLTRFAPRFAIAGSLVAAVVIAIVVAANGQTPVAGGTTLRPPTQTPAQEPTQEPPPVVPEEETTAPATPDEQPTTEEPSEEATTEQPSTVQPPGAVTPTVTATATATATPAAPPPLKVSGLNIQSFDGQSATVRIVTNTPAQVTMTVRFAQGTEKDALDTLPPQVVPLAGATAYAPVVQQAFTPPACGTTSYRRITVETSPSAGRTASRTVSVKGGPCPPPTVENVTITGWDGKAAGVRLKADGTGRVKVLARFGRDGELTKSSSTTLSGHREYSFTARTDLGEPACGQTSTYVVQITTEPAAGNGPQTSRKQVTGPDCAPPAVSLQGWDGSLATVKVTSGSTAPITLTVTFTRTVRVGERQTSPIVTSSTAEVSGAKDYTRTFQTGYKQAPCGARDIRQVSVTASPGGDTATREVTLDSPACPVEEEPETPTPSDSGPGRIT</sequence>
<dbReference type="InterPro" id="IPR011009">
    <property type="entry name" value="Kinase-like_dom_sf"/>
</dbReference>
<evidence type="ECO:0000256" key="9">
    <source>
        <dbReference type="SAM" id="Phobius"/>
    </source>
</evidence>
<evidence type="ECO:0000256" key="2">
    <source>
        <dbReference type="ARBA" id="ARBA00022527"/>
    </source>
</evidence>
<evidence type="ECO:0000259" key="10">
    <source>
        <dbReference type="PROSITE" id="PS50011"/>
    </source>
</evidence>